<evidence type="ECO:0000313" key="2">
    <source>
        <dbReference type="EMBL" id="CAK0825532.1"/>
    </source>
</evidence>
<protein>
    <submittedName>
        <fullName evidence="2">Uncharacterized protein</fullName>
    </submittedName>
</protein>
<organism evidence="2 3">
    <name type="scientific">Prorocentrum cordatum</name>
    <dbReference type="NCBI Taxonomy" id="2364126"/>
    <lineage>
        <taxon>Eukaryota</taxon>
        <taxon>Sar</taxon>
        <taxon>Alveolata</taxon>
        <taxon>Dinophyceae</taxon>
        <taxon>Prorocentrales</taxon>
        <taxon>Prorocentraceae</taxon>
        <taxon>Prorocentrum</taxon>
    </lineage>
</organism>
<proteinExistence type="predicted"/>
<evidence type="ECO:0000256" key="1">
    <source>
        <dbReference type="SAM" id="MobiDB-lite"/>
    </source>
</evidence>
<accession>A0ABN9S1D9</accession>
<comment type="caution">
    <text evidence="2">The sequence shown here is derived from an EMBL/GenBank/DDBJ whole genome shotgun (WGS) entry which is preliminary data.</text>
</comment>
<keyword evidence="3" id="KW-1185">Reference proteome</keyword>
<dbReference type="Proteomes" id="UP001189429">
    <property type="component" value="Unassembled WGS sequence"/>
</dbReference>
<reference evidence="2" key="1">
    <citation type="submission" date="2023-10" db="EMBL/GenBank/DDBJ databases">
        <authorList>
            <person name="Chen Y."/>
            <person name="Shah S."/>
            <person name="Dougan E. K."/>
            <person name="Thang M."/>
            <person name="Chan C."/>
        </authorList>
    </citation>
    <scope>NUCLEOTIDE SEQUENCE [LARGE SCALE GENOMIC DNA]</scope>
</reference>
<name>A0ABN9S1D9_9DINO</name>
<evidence type="ECO:0000313" key="3">
    <source>
        <dbReference type="Proteomes" id="UP001189429"/>
    </source>
</evidence>
<gene>
    <name evidence="2" type="ORF">PCOR1329_LOCUS25638</name>
</gene>
<feature type="compositionally biased region" description="Low complexity" evidence="1">
    <location>
        <begin position="313"/>
        <end position="323"/>
    </location>
</feature>
<sequence length="638" mass="68225">MSSDALLGSSAGQQPSPRARCGEGLRLAVSSVQHWWEVTTSQEFFASSPRRRGFKAVIMLIALVKGLDIDRDAGTETTYGLCSNFVAPICCAAIPWSSLWLDAFVMVWNFADCQTAGYAGGSLWILLAMFLQTAGGMHSLSLVPFLFLPLTGSNLMKQHGSIDPLSFCVFSILLVVRALAEEWQLATVFYRLQKSTAVTHLLLDQATSGLCTLSREAGIISGVSNAFAENLGPSAEGATIFGFVGAGDSAAIARLLRDRSGPPPRPILCTFHRGATPTGAPAAHFEAKLVPYAASERWVRVCLQKVGEERLPEAPAGHGPGAEARAREAARPPWGGGALGPGPPRAVGAAPECAMELDTEVSFVVSRTTQPCAPRTRAAAVQTEQPARPPPMPGALEELAARRRAAVPRARRRRGQAKVRLCTSERQVLAFEETPQHTRVTCLLGAMRRINARGRGCCMLHVSVAAARQCLDAIDLERCGGVDFGGRQCPACFALVDPGPPCDETDGGMLQDCETCGSEIYSLPPKVLSSAGSTPMASDESPAKALAPASRVSGASKFKISLDRSDGAKLGIDVDISHCSAVLVKNVLEEGLVHQWNTATKRRRSEAVIFLSKLMEFVGARMRCLQSCLRRSRWRSSS</sequence>
<dbReference type="EMBL" id="CAUYUJ010008983">
    <property type="protein sequence ID" value="CAK0825532.1"/>
    <property type="molecule type" value="Genomic_DNA"/>
</dbReference>
<feature type="region of interest" description="Disordered" evidence="1">
    <location>
        <begin position="311"/>
        <end position="336"/>
    </location>
</feature>